<keyword evidence="3" id="KW-1185">Reference proteome</keyword>
<dbReference type="Proteomes" id="UP000245765">
    <property type="component" value="Unassembled WGS sequence"/>
</dbReference>
<name>A0A317FKZ3_9PROT</name>
<dbReference type="Gene3D" id="3.40.50.1820">
    <property type="entry name" value="alpha/beta hydrolase"/>
    <property type="match status" value="1"/>
</dbReference>
<dbReference type="InterPro" id="IPR017497">
    <property type="entry name" value="BchO"/>
</dbReference>
<dbReference type="InterPro" id="IPR000073">
    <property type="entry name" value="AB_hydrolase_1"/>
</dbReference>
<evidence type="ECO:0000313" key="3">
    <source>
        <dbReference type="Proteomes" id="UP000245765"/>
    </source>
</evidence>
<dbReference type="InterPro" id="IPR029058">
    <property type="entry name" value="AB_hydrolase_fold"/>
</dbReference>
<dbReference type="RefSeq" id="WP_109869653.1">
    <property type="nucleotide sequence ID" value="NZ_QGNA01000001.1"/>
</dbReference>
<dbReference type="PANTHER" id="PTHR43689:SF8">
    <property type="entry name" value="ALPHA_BETA-HYDROLASES SUPERFAMILY PROTEIN"/>
    <property type="match status" value="1"/>
</dbReference>
<dbReference type="GO" id="GO:0016787">
    <property type="term" value="F:hydrolase activity"/>
    <property type="evidence" value="ECO:0007669"/>
    <property type="project" value="UniProtKB-KW"/>
</dbReference>
<evidence type="ECO:0000259" key="1">
    <source>
        <dbReference type="Pfam" id="PF12697"/>
    </source>
</evidence>
<evidence type="ECO:0000313" key="2">
    <source>
        <dbReference type="EMBL" id="PWS39032.1"/>
    </source>
</evidence>
<comment type="caution">
    <text evidence="2">The sequence shown here is derived from an EMBL/GenBank/DDBJ whole genome shotgun (WGS) entry which is preliminary data.</text>
</comment>
<keyword evidence="2" id="KW-0378">Hydrolase</keyword>
<dbReference type="Pfam" id="PF12697">
    <property type="entry name" value="Abhydrolase_6"/>
    <property type="match status" value="1"/>
</dbReference>
<proteinExistence type="predicted"/>
<dbReference type="PRINTS" id="PR00111">
    <property type="entry name" value="ABHYDROLASE"/>
</dbReference>
<feature type="domain" description="AB hydrolase-1" evidence="1">
    <location>
        <begin position="41"/>
        <end position="280"/>
    </location>
</feature>
<accession>A0A317FKZ3</accession>
<dbReference type="SUPFAM" id="SSF53474">
    <property type="entry name" value="alpha/beta-Hydrolases"/>
    <property type="match status" value="1"/>
</dbReference>
<gene>
    <name evidence="2" type="ORF">DFH01_07240</name>
</gene>
<dbReference type="AlphaFoldDB" id="A0A317FKZ3"/>
<reference evidence="3" key="1">
    <citation type="submission" date="2018-05" db="EMBL/GenBank/DDBJ databases">
        <authorList>
            <person name="Du Z."/>
            <person name="Wang X."/>
        </authorList>
    </citation>
    <scope>NUCLEOTIDE SEQUENCE [LARGE SCALE GENOMIC DNA]</scope>
    <source>
        <strain evidence="3">CQN31</strain>
    </source>
</reference>
<sequence length="308" mass="33299">MVDRPNWERDGRDWPNREHSRFVTAAGLRWHVQVAGDGPDLLLLHGTAAATHSWRDMLPLLAPHVRVIAPDLPGHGFTDLPPAQRLSLPGMAASVAALLQAMQVRPVLVAGHSAGAAVALRLALDGRIAPEAVVAFNGALQPLGDRHAAFFTRAARMLAGLPFVPNLMAWRASNRAVAERLLMDTGSRISARGVDLYARLFRHTSHVAAALGMMANWDLQPLLRDLPRLQPALVLAVGTNDRSVPPAQAERVRARLPAARIVKLQGLGHLAHEEQPQQAVDLLLAEIRAFEATSISPSVSELPYSRTG</sequence>
<dbReference type="PANTHER" id="PTHR43689">
    <property type="entry name" value="HYDROLASE"/>
    <property type="match status" value="1"/>
</dbReference>
<dbReference type="EMBL" id="QGNA01000001">
    <property type="protein sequence ID" value="PWS39032.1"/>
    <property type="molecule type" value="Genomic_DNA"/>
</dbReference>
<protein>
    <submittedName>
        <fullName evidence="2">Alpha/beta hydrolase</fullName>
    </submittedName>
</protein>
<dbReference type="OrthoDB" id="9799612at2"/>
<organism evidence="2 3">
    <name type="scientific">Falsiroseomonas bella</name>
    <dbReference type="NCBI Taxonomy" id="2184016"/>
    <lineage>
        <taxon>Bacteria</taxon>
        <taxon>Pseudomonadati</taxon>
        <taxon>Pseudomonadota</taxon>
        <taxon>Alphaproteobacteria</taxon>
        <taxon>Acetobacterales</taxon>
        <taxon>Roseomonadaceae</taxon>
        <taxon>Falsiroseomonas</taxon>
    </lineage>
</organism>
<dbReference type="NCBIfam" id="TIGR03056">
    <property type="entry name" value="bchO_mg_che_rel"/>
    <property type="match status" value="1"/>
</dbReference>